<dbReference type="InterPro" id="IPR001304">
    <property type="entry name" value="C-type_lectin-like"/>
</dbReference>
<accession>A0A556U005</accession>
<gene>
    <name evidence="3" type="ORF">Baya_6228</name>
</gene>
<dbReference type="PANTHER" id="PTHR45784">
    <property type="entry name" value="C-TYPE LECTIN DOMAIN FAMILY 20 MEMBER A-RELATED"/>
    <property type="match status" value="1"/>
</dbReference>
<evidence type="ECO:0000313" key="3">
    <source>
        <dbReference type="EMBL" id="TSL54338.1"/>
    </source>
</evidence>
<dbReference type="Proteomes" id="UP000319801">
    <property type="component" value="Unassembled WGS sequence"/>
</dbReference>
<organism evidence="3 4">
    <name type="scientific">Bagarius yarrelli</name>
    <name type="common">Goonch</name>
    <name type="synonym">Bagrus yarrelli</name>
    <dbReference type="NCBI Taxonomy" id="175774"/>
    <lineage>
        <taxon>Eukaryota</taxon>
        <taxon>Metazoa</taxon>
        <taxon>Chordata</taxon>
        <taxon>Craniata</taxon>
        <taxon>Vertebrata</taxon>
        <taxon>Euteleostomi</taxon>
        <taxon>Actinopterygii</taxon>
        <taxon>Neopterygii</taxon>
        <taxon>Teleostei</taxon>
        <taxon>Ostariophysi</taxon>
        <taxon>Siluriformes</taxon>
        <taxon>Sisoridae</taxon>
        <taxon>Sisorinae</taxon>
        <taxon>Bagarius</taxon>
    </lineage>
</organism>
<name>A0A556U005_BAGYA</name>
<feature type="domain" description="C-type lectin" evidence="2">
    <location>
        <begin position="71"/>
        <end position="176"/>
    </location>
</feature>
<dbReference type="Pfam" id="PF00059">
    <property type="entry name" value="Lectin_C"/>
    <property type="match status" value="2"/>
</dbReference>
<evidence type="ECO:0000259" key="2">
    <source>
        <dbReference type="PROSITE" id="PS50041"/>
    </source>
</evidence>
<dbReference type="PROSITE" id="PS00615">
    <property type="entry name" value="C_TYPE_LECTIN_1"/>
    <property type="match status" value="1"/>
</dbReference>
<evidence type="ECO:0000313" key="4">
    <source>
        <dbReference type="Proteomes" id="UP000319801"/>
    </source>
</evidence>
<sequence length="375" mass="42704">MGRCKNILQKQKHTADAKTYCRSNFVDLAIIKTSDDWYWMIAEPEDIGVPFALSIENWILVAPVLIKQQVTWPEAQIYCRQNHLDLYTLQDSSDEVKLYNELAKHNEIRPVWVGLYNDLDSWYFSHNRLPLKNISLRNFASGHPSVEHSNAACGAIEDTGLWLALPCHYTGPFLCYDASNSPEHRFVGYINPGLSWHDAQTFCRTHHTDLASTTTEDDINLVKQLLPSIFCYGAWFGLTRDTWKWSDGAEASYLPWATGQPDNFYTCENCVGAKSGLLVDEACNNLYYFACSDYLHRKQFVKLQVQTDESVLDPAVQSAVLDLINQKLQENHMSVNVTATWKVQADGSIFRKIDSPSNSSKASEDCEELNFVYND</sequence>
<protein>
    <submittedName>
        <fullName evidence="3">C-type lectin lectoxin-Lio3</fullName>
    </submittedName>
</protein>
<dbReference type="AlphaFoldDB" id="A0A556U005"/>
<feature type="domain" description="C-type lectin" evidence="2">
    <location>
        <begin position="175"/>
        <end position="292"/>
    </location>
</feature>
<dbReference type="GO" id="GO:0030246">
    <property type="term" value="F:carbohydrate binding"/>
    <property type="evidence" value="ECO:0007669"/>
    <property type="project" value="UniProtKB-KW"/>
</dbReference>
<dbReference type="InterPro" id="IPR018378">
    <property type="entry name" value="C-type_lectin_CS"/>
</dbReference>
<evidence type="ECO:0000256" key="1">
    <source>
        <dbReference type="ARBA" id="ARBA00023157"/>
    </source>
</evidence>
<keyword evidence="1" id="KW-1015">Disulfide bond</keyword>
<reference evidence="3 4" key="1">
    <citation type="journal article" date="2019" name="Genome Biol. Evol.">
        <title>Whole-Genome Sequencing of the Giant Devil Catfish, Bagarius yarrelli.</title>
        <authorList>
            <person name="Jiang W."/>
            <person name="Lv Y."/>
            <person name="Cheng L."/>
            <person name="Yang K."/>
            <person name="Chao B."/>
            <person name="Wang X."/>
            <person name="Li Y."/>
            <person name="Pan X."/>
            <person name="You X."/>
            <person name="Zhang Y."/>
            <person name="Yang J."/>
            <person name="Li J."/>
            <person name="Zhang X."/>
            <person name="Liu S."/>
            <person name="Sun C."/>
            <person name="Yang J."/>
            <person name="Shi Q."/>
        </authorList>
    </citation>
    <scope>NUCLEOTIDE SEQUENCE [LARGE SCALE GENOMIC DNA]</scope>
    <source>
        <strain evidence="3">JWS20170419001</strain>
        <tissue evidence="3">Muscle</tissue>
    </source>
</reference>
<dbReference type="InterPro" id="IPR016186">
    <property type="entry name" value="C-type_lectin-like/link_sf"/>
</dbReference>
<dbReference type="PANTHER" id="PTHR45784:SF3">
    <property type="entry name" value="C-TYPE LECTIN DOMAIN FAMILY 4 MEMBER K-LIKE-RELATED"/>
    <property type="match status" value="1"/>
</dbReference>
<dbReference type="SUPFAM" id="SSF56436">
    <property type="entry name" value="C-type lectin-like"/>
    <property type="match status" value="2"/>
</dbReference>
<comment type="caution">
    <text evidence="3">The sequence shown here is derived from an EMBL/GenBank/DDBJ whole genome shotgun (WGS) entry which is preliminary data.</text>
</comment>
<keyword evidence="3" id="KW-0430">Lectin</keyword>
<dbReference type="Gene3D" id="3.10.100.10">
    <property type="entry name" value="Mannose-Binding Protein A, subunit A"/>
    <property type="match status" value="2"/>
</dbReference>
<proteinExistence type="predicted"/>
<dbReference type="PROSITE" id="PS50041">
    <property type="entry name" value="C_TYPE_LECTIN_2"/>
    <property type="match status" value="2"/>
</dbReference>
<dbReference type="InterPro" id="IPR016187">
    <property type="entry name" value="CTDL_fold"/>
</dbReference>
<dbReference type="OrthoDB" id="6369810at2759"/>
<keyword evidence="4" id="KW-1185">Reference proteome</keyword>
<dbReference type="EMBL" id="VCAZ01000033">
    <property type="protein sequence ID" value="TSL54338.1"/>
    <property type="molecule type" value="Genomic_DNA"/>
</dbReference>
<dbReference type="SMART" id="SM00034">
    <property type="entry name" value="CLECT"/>
    <property type="match status" value="2"/>
</dbReference>